<dbReference type="Gene3D" id="1.25.40.10">
    <property type="entry name" value="Tetratricopeptide repeat domain"/>
    <property type="match status" value="1"/>
</dbReference>
<accession>L8JGI4</accession>
<comment type="caution">
    <text evidence="1">The sequence shown here is derived from an EMBL/GenBank/DDBJ whole genome shotgun (WGS) entry which is preliminary data.</text>
</comment>
<keyword evidence="2" id="KW-1185">Reference proteome</keyword>
<dbReference type="Pfam" id="PF08238">
    <property type="entry name" value="Sel1"/>
    <property type="match status" value="2"/>
</dbReference>
<protein>
    <recommendedName>
        <fullName evidence="3">Sel1 repeat family protein</fullName>
    </recommendedName>
</protein>
<dbReference type="SUPFAM" id="SSF81901">
    <property type="entry name" value="HCP-like"/>
    <property type="match status" value="1"/>
</dbReference>
<organism evidence="1 2">
    <name type="scientific">Photobacterium marinum</name>
    <dbReference type="NCBI Taxonomy" id="1056511"/>
    <lineage>
        <taxon>Bacteria</taxon>
        <taxon>Pseudomonadati</taxon>
        <taxon>Pseudomonadota</taxon>
        <taxon>Gammaproteobacteria</taxon>
        <taxon>Vibrionales</taxon>
        <taxon>Vibrionaceae</taxon>
        <taxon>Photobacterium</taxon>
    </lineage>
</organism>
<evidence type="ECO:0000313" key="2">
    <source>
        <dbReference type="Proteomes" id="UP000011134"/>
    </source>
</evidence>
<dbReference type="PATRIC" id="fig|1056511.3.peg.1146"/>
<reference evidence="1 2" key="1">
    <citation type="submission" date="2012-12" db="EMBL/GenBank/DDBJ databases">
        <title>Genome Assembly of Photobacterium sp. AK15.</title>
        <authorList>
            <person name="Khatri I."/>
            <person name="Vaidya B."/>
            <person name="Srinivas T.N.R."/>
            <person name="Subramanian S."/>
            <person name="Pinnaka A."/>
        </authorList>
    </citation>
    <scope>NUCLEOTIDE SEQUENCE [LARGE SCALE GENOMIC DNA]</scope>
    <source>
        <strain evidence="1 2">AK15</strain>
    </source>
</reference>
<dbReference type="AlphaFoldDB" id="L8JGI4"/>
<dbReference type="OrthoDB" id="5365194at2"/>
<proteinExistence type="predicted"/>
<dbReference type="SMART" id="SM00671">
    <property type="entry name" value="SEL1"/>
    <property type="match status" value="2"/>
</dbReference>
<dbReference type="RefSeq" id="WP_007463415.1">
    <property type="nucleotide sequence ID" value="NZ_AMZO01000006.1"/>
</dbReference>
<dbReference type="InterPro" id="IPR011990">
    <property type="entry name" value="TPR-like_helical_dom_sf"/>
</dbReference>
<evidence type="ECO:0000313" key="1">
    <source>
        <dbReference type="EMBL" id="ELR66619.1"/>
    </source>
</evidence>
<dbReference type="Proteomes" id="UP000011134">
    <property type="component" value="Unassembled WGS sequence"/>
</dbReference>
<dbReference type="InterPro" id="IPR006597">
    <property type="entry name" value="Sel1-like"/>
</dbReference>
<sequence length="153" mass="17363">MSNNAQELNLAEIEDQLLTTSISTELLTTLKESSVENAEVTELMYQYYLGSNDYKNAIYFLELGDKFNDSYAQLCLASLYQQGQYCPQDDQRSLSLFEKAAQNGEAEAQYQIGATLLLDGNNQEDIEQGLYWLNESFLNGNDDSKELLDNFYA</sequence>
<dbReference type="EMBL" id="AMZO01000006">
    <property type="protein sequence ID" value="ELR66619.1"/>
    <property type="molecule type" value="Genomic_DNA"/>
</dbReference>
<evidence type="ECO:0008006" key="3">
    <source>
        <dbReference type="Google" id="ProtNLM"/>
    </source>
</evidence>
<name>L8JGI4_9GAMM</name>
<gene>
    <name evidence="1" type="ORF">C942_04317</name>
</gene>